<comment type="caution">
    <text evidence="2">The sequence shown here is derived from an EMBL/GenBank/DDBJ whole genome shotgun (WGS) entry which is preliminary data.</text>
</comment>
<protein>
    <submittedName>
        <fullName evidence="2">Uncharacterized protein</fullName>
    </submittedName>
</protein>
<sequence length="1238" mass="128368">MYSDWGGKMKGTRGYSDQKGKMKGHEGRKTKGHNVQHQGGKKKESPGTVIRKEDEGITEVAGRVAAGGAAPLVGARVQSIALHEVECGLAEVRREAALEAEGVRGAASGFGEAGLPMQGAWKSVTEALEGAVDTLRIIGTGAVPSPTMVLPTDARLAAQASAEGADLDATRRPLGIGMNSLLEEVVEAMGMLQMAVAMSPEDPDSVVGKAQTHATATLQTAALAMAQPRIQRHVRGPRTTPHLQPHLMAQPRIQRHMRDRTIPHLQPHLMAQPRIQRHVRGPRTIPHLQPHLMAQARIQRHEALEQLQSSAMAVRVLRTLQEAEGKACAATQVVAASLLSTLERGRSLPLAEGDEREHVGSQHPSARNDRMESEAVPSSPMRFESTAAGMAAAEAGTAATSILLPEAGPEAGPESGQMDAGAHTMASATAGLGRGLVALWIEALRRVRGTPATIPGTPTIAPARVETTGTPAIAAAFVEFARTPAIARVAPQSDRLASEQAGDAGKASPASPPGILQLGSVHGAFTTPHAASRNGHLPTSATPPTAAQLFLQMLPPTGGGGVDAAADMSTYVSASTTANDARGADGAEASASCTGTSITFHDGARGAGGVADMRADLPAGTVTTVTNAVTSADGDTVEGAGALVGAGATANDAHNPVGTTVDASTDLDMRAQHPRMKLEWSPIREQGTGLTGEHDAPEAAAPSRDAECAPELRGRALSSAEIPNRTAAERWTYAMAMLPRARTTDRVRFSAAAPQLTDLSAPARQAQEVAEQPAKGASEAEGGAEATVPVPADADMNTQLSKREALSQPAGLEEGPPQGGGAPVLGRSEGVNSGSPRPAHTETPARAAPRVAVEHPTFSAYLDRHPIIISMPRPKPFFGDHSSGAANGTERHVSVALPLSCDSPESSFTAGHASERRAGIALQLPRDAPANSSSAARHVEDFVTSPATSWTGAWRGATGQLTGSRPGMAAPDSRNLGIGAAHSSEKLEASGDTPTGALAEYFTPVWDTDDDWGESSIATHGWEGEHVPEGQISSATKQLREAAVAATESLAAAMAMSSDIDPQPIVQTALECTSRIQALLHPPRPAVGGTPDANTDARVSGPDATSQIPSPPLAFGRCVQVAAATPILPYFPFRHQCSQMECSAVPKAAHVYTVGALSRVATWPSHLAYGSNTWPVKQGDCQGRVVPNALRPMAASDKPLERENGAGTALLPHALQALRWLSAAVPYTAPVPPITSEI</sequence>
<feature type="compositionally biased region" description="Basic and acidic residues" evidence="1">
    <location>
        <begin position="353"/>
        <end position="373"/>
    </location>
</feature>
<dbReference type="Proteomes" id="UP001190700">
    <property type="component" value="Unassembled WGS sequence"/>
</dbReference>
<name>A0AAE0FLE4_9CHLO</name>
<feature type="compositionally biased region" description="Basic and acidic residues" evidence="1">
    <location>
        <begin position="41"/>
        <end position="50"/>
    </location>
</feature>
<evidence type="ECO:0000313" key="2">
    <source>
        <dbReference type="EMBL" id="KAK3261835.1"/>
    </source>
</evidence>
<proteinExistence type="predicted"/>
<feature type="compositionally biased region" description="Low complexity" evidence="1">
    <location>
        <begin position="774"/>
        <end position="785"/>
    </location>
</feature>
<feature type="region of interest" description="Disordered" evidence="1">
    <location>
        <begin position="347"/>
        <end position="386"/>
    </location>
</feature>
<feature type="region of interest" description="Disordered" evidence="1">
    <location>
        <begin position="758"/>
        <end position="785"/>
    </location>
</feature>
<feature type="region of interest" description="Disordered" evidence="1">
    <location>
        <begin position="805"/>
        <end position="851"/>
    </location>
</feature>
<evidence type="ECO:0000256" key="1">
    <source>
        <dbReference type="SAM" id="MobiDB-lite"/>
    </source>
</evidence>
<feature type="region of interest" description="Disordered" evidence="1">
    <location>
        <begin position="1082"/>
        <end position="1107"/>
    </location>
</feature>
<reference evidence="2 3" key="1">
    <citation type="journal article" date="2015" name="Genome Biol. Evol.">
        <title>Comparative Genomics of a Bacterivorous Green Alga Reveals Evolutionary Causalities and Consequences of Phago-Mixotrophic Mode of Nutrition.</title>
        <authorList>
            <person name="Burns J.A."/>
            <person name="Paasch A."/>
            <person name="Narechania A."/>
            <person name="Kim E."/>
        </authorList>
    </citation>
    <scope>NUCLEOTIDE SEQUENCE [LARGE SCALE GENOMIC DNA]</scope>
    <source>
        <strain evidence="2 3">PLY_AMNH</strain>
    </source>
</reference>
<feature type="region of interest" description="Disordered" evidence="1">
    <location>
        <begin position="949"/>
        <end position="970"/>
    </location>
</feature>
<evidence type="ECO:0000313" key="3">
    <source>
        <dbReference type="Proteomes" id="UP001190700"/>
    </source>
</evidence>
<feature type="region of interest" description="Disordered" evidence="1">
    <location>
        <begin position="678"/>
        <end position="707"/>
    </location>
</feature>
<feature type="compositionally biased region" description="Basic and acidic residues" evidence="1">
    <location>
        <begin position="16"/>
        <end position="29"/>
    </location>
</feature>
<dbReference type="AlphaFoldDB" id="A0AAE0FLE4"/>
<gene>
    <name evidence="2" type="ORF">CYMTET_29276</name>
</gene>
<feature type="region of interest" description="Disordered" evidence="1">
    <location>
        <begin position="492"/>
        <end position="520"/>
    </location>
</feature>
<keyword evidence="3" id="KW-1185">Reference proteome</keyword>
<organism evidence="2 3">
    <name type="scientific">Cymbomonas tetramitiformis</name>
    <dbReference type="NCBI Taxonomy" id="36881"/>
    <lineage>
        <taxon>Eukaryota</taxon>
        <taxon>Viridiplantae</taxon>
        <taxon>Chlorophyta</taxon>
        <taxon>Pyramimonadophyceae</taxon>
        <taxon>Pyramimonadales</taxon>
        <taxon>Pyramimonadaceae</taxon>
        <taxon>Cymbomonas</taxon>
    </lineage>
</organism>
<feature type="region of interest" description="Disordered" evidence="1">
    <location>
        <begin position="1"/>
        <end position="50"/>
    </location>
</feature>
<accession>A0AAE0FLE4</accession>
<dbReference type="EMBL" id="LGRX02016623">
    <property type="protein sequence ID" value="KAK3261835.1"/>
    <property type="molecule type" value="Genomic_DNA"/>
</dbReference>